<name>A0A5M6IVN8_9PROT</name>
<sequence>MAPIVLALGLGACHGAEATFRPYDIRPSAVIGQGGTHETVKGIDLWTSGDPPRRYQVIGTIQLAGRASPEETLADKVREAGGNAAIRVMSYKDDQNSTPVRVAALQADATYYVVKYLD</sequence>
<dbReference type="EMBL" id="VWPK01000020">
    <property type="protein sequence ID" value="KAA5611485.1"/>
    <property type="molecule type" value="Genomic_DNA"/>
</dbReference>
<accession>A0A5M6IVN8</accession>
<proteinExistence type="predicted"/>
<dbReference type="AlphaFoldDB" id="A0A5M6IVN8"/>
<dbReference type="RefSeq" id="WP_150041490.1">
    <property type="nucleotide sequence ID" value="NZ_OW485601.1"/>
</dbReference>
<gene>
    <name evidence="1" type="ORF">F1189_14235</name>
</gene>
<protein>
    <submittedName>
        <fullName evidence="1">Uncharacterized protein</fullName>
    </submittedName>
</protein>
<dbReference type="OrthoDB" id="9181841at2"/>
<evidence type="ECO:0000313" key="2">
    <source>
        <dbReference type="Proteomes" id="UP000325255"/>
    </source>
</evidence>
<dbReference type="Proteomes" id="UP000325255">
    <property type="component" value="Unassembled WGS sequence"/>
</dbReference>
<comment type="caution">
    <text evidence="1">The sequence shown here is derived from an EMBL/GenBank/DDBJ whole genome shotgun (WGS) entry which is preliminary data.</text>
</comment>
<organism evidence="1 2">
    <name type="scientific">Rhodovastum atsumiense</name>
    <dbReference type="NCBI Taxonomy" id="504468"/>
    <lineage>
        <taxon>Bacteria</taxon>
        <taxon>Pseudomonadati</taxon>
        <taxon>Pseudomonadota</taxon>
        <taxon>Alphaproteobacteria</taxon>
        <taxon>Acetobacterales</taxon>
        <taxon>Acetobacteraceae</taxon>
        <taxon>Rhodovastum</taxon>
    </lineage>
</organism>
<reference evidence="1 2" key="1">
    <citation type="submission" date="2019-09" db="EMBL/GenBank/DDBJ databases">
        <title>Genome sequence of Rhodovastum atsumiense, a diverse member of the Acetobacteraceae family of non-sulfur purple photosynthetic bacteria.</title>
        <authorList>
            <person name="Meyer T."/>
            <person name="Kyndt J."/>
        </authorList>
    </citation>
    <scope>NUCLEOTIDE SEQUENCE [LARGE SCALE GENOMIC DNA]</scope>
    <source>
        <strain evidence="1 2">DSM 21279</strain>
    </source>
</reference>
<keyword evidence="2" id="KW-1185">Reference proteome</keyword>
<evidence type="ECO:0000313" key="1">
    <source>
        <dbReference type="EMBL" id="KAA5611485.1"/>
    </source>
</evidence>